<keyword evidence="4" id="KW-1185">Reference proteome</keyword>
<proteinExistence type="inferred from homology"/>
<gene>
    <name evidence="3" type="ORF">FGL98_17090</name>
</gene>
<evidence type="ECO:0000259" key="2">
    <source>
        <dbReference type="Pfam" id="PF03795"/>
    </source>
</evidence>
<feature type="domain" description="YCII-related" evidence="2">
    <location>
        <begin position="14"/>
        <end position="103"/>
    </location>
</feature>
<protein>
    <recommendedName>
        <fullName evidence="2">YCII-related domain-containing protein</fullName>
    </recommendedName>
</protein>
<dbReference type="InterPro" id="IPR005545">
    <property type="entry name" value="YCII"/>
</dbReference>
<comment type="similarity">
    <text evidence="1">Belongs to the YciI family.</text>
</comment>
<dbReference type="SUPFAM" id="SSF54909">
    <property type="entry name" value="Dimeric alpha+beta barrel"/>
    <property type="match status" value="1"/>
</dbReference>
<dbReference type="Gene3D" id="3.30.70.1060">
    <property type="entry name" value="Dimeric alpha+beta barrel"/>
    <property type="match status" value="1"/>
</dbReference>
<dbReference type="RefSeq" id="WP_146318678.1">
    <property type="nucleotide sequence ID" value="NZ_VCQV01000026.1"/>
</dbReference>
<name>A0A563DWL5_9MICO</name>
<dbReference type="EMBL" id="VCQV01000026">
    <property type="protein sequence ID" value="TWP34607.1"/>
    <property type="molecule type" value="Genomic_DNA"/>
</dbReference>
<accession>A0A563DWL5</accession>
<evidence type="ECO:0000313" key="4">
    <source>
        <dbReference type="Proteomes" id="UP000320244"/>
    </source>
</evidence>
<evidence type="ECO:0000256" key="1">
    <source>
        <dbReference type="ARBA" id="ARBA00007689"/>
    </source>
</evidence>
<dbReference type="InterPro" id="IPR011008">
    <property type="entry name" value="Dimeric_a/b-barrel"/>
</dbReference>
<organism evidence="3 4">
    <name type="scientific">Leekyejoonella antrihumi</name>
    <dbReference type="NCBI Taxonomy" id="1660198"/>
    <lineage>
        <taxon>Bacteria</taxon>
        <taxon>Bacillati</taxon>
        <taxon>Actinomycetota</taxon>
        <taxon>Actinomycetes</taxon>
        <taxon>Micrococcales</taxon>
        <taxon>Dermacoccaceae</taxon>
        <taxon>Leekyejoonella</taxon>
    </lineage>
</organism>
<dbReference type="Proteomes" id="UP000320244">
    <property type="component" value="Unassembled WGS sequence"/>
</dbReference>
<dbReference type="OrthoDB" id="3631099at2"/>
<sequence>MAKFIYFYRGPATSLSDLTPQEGAARTAAFGAWMERAGAALVDVGGRFGSGISVRDDGTEEAAGDLTGYTIVEVADLAAAKALTAGLPFLAGNDGKCAVEIFELRAM</sequence>
<dbReference type="Pfam" id="PF03795">
    <property type="entry name" value="YCII"/>
    <property type="match status" value="1"/>
</dbReference>
<evidence type="ECO:0000313" key="3">
    <source>
        <dbReference type="EMBL" id="TWP34607.1"/>
    </source>
</evidence>
<dbReference type="AlphaFoldDB" id="A0A563DWL5"/>
<reference evidence="3 4" key="1">
    <citation type="submission" date="2019-05" db="EMBL/GenBank/DDBJ databases">
        <authorList>
            <person name="Lee S.D."/>
        </authorList>
    </citation>
    <scope>NUCLEOTIDE SEQUENCE [LARGE SCALE GENOMIC DNA]</scope>
    <source>
        <strain evidence="3 4">C5-26</strain>
    </source>
</reference>
<reference evidence="3 4" key="2">
    <citation type="submission" date="2019-08" db="EMBL/GenBank/DDBJ databases">
        <title>Jejuicoccus antrihumi gen. nov., sp. nov., a new member of the family Dermacoccaceae isolated from a cave.</title>
        <authorList>
            <person name="Schumann P."/>
            <person name="Kim I.S."/>
        </authorList>
    </citation>
    <scope>NUCLEOTIDE SEQUENCE [LARGE SCALE GENOMIC DNA]</scope>
    <source>
        <strain evidence="3 4">C5-26</strain>
    </source>
</reference>
<comment type="caution">
    <text evidence="3">The sequence shown here is derived from an EMBL/GenBank/DDBJ whole genome shotgun (WGS) entry which is preliminary data.</text>
</comment>